<keyword evidence="3" id="KW-0813">Transport</keyword>
<feature type="transmembrane region" description="Helical" evidence="8">
    <location>
        <begin position="252"/>
        <end position="277"/>
    </location>
</feature>
<dbReference type="Pfam" id="PF01032">
    <property type="entry name" value="FecCD"/>
    <property type="match status" value="1"/>
</dbReference>
<dbReference type="RefSeq" id="WP_135546122.1">
    <property type="nucleotide sequence ID" value="NZ_SPQQ01000003.1"/>
</dbReference>
<name>A0A4Z0R517_9FIRM</name>
<dbReference type="Gene3D" id="1.10.3470.10">
    <property type="entry name" value="ABC transporter involved in vitamin B12 uptake, BtuC"/>
    <property type="match status" value="1"/>
</dbReference>
<evidence type="ECO:0000256" key="6">
    <source>
        <dbReference type="ARBA" id="ARBA00022989"/>
    </source>
</evidence>
<proteinExistence type="inferred from homology"/>
<evidence type="ECO:0000256" key="8">
    <source>
        <dbReference type="SAM" id="Phobius"/>
    </source>
</evidence>
<dbReference type="CDD" id="cd06550">
    <property type="entry name" value="TM_ABC_iron-siderophores_like"/>
    <property type="match status" value="1"/>
</dbReference>
<dbReference type="GO" id="GO:0005886">
    <property type="term" value="C:plasma membrane"/>
    <property type="evidence" value="ECO:0007669"/>
    <property type="project" value="UniProtKB-SubCell"/>
</dbReference>
<evidence type="ECO:0000256" key="3">
    <source>
        <dbReference type="ARBA" id="ARBA00022448"/>
    </source>
</evidence>
<evidence type="ECO:0000256" key="2">
    <source>
        <dbReference type="ARBA" id="ARBA00007935"/>
    </source>
</evidence>
<reference evidence="9 10" key="1">
    <citation type="submission" date="2019-03" db="EMBL/GenBank/DDBJ databases">
        <title>Draft Genome Sequence of Desulfosporosinus fructosivorans Strain 63.6F, Isolated from Marine Sediment in the Baltic Sea.</title>
        <authorList>
            <person name="Hausmann B."/>
            <person name="Vandieken V."/>
            <person name="Pjevac P."/>
            <person name="Schreck K."/>
            <person name="Herbold C.W."/>
            <person name="Loy A."/>
        </authorList>
    </citation>
    <scope>NUCLEOTIDE SEQUENCE [LARGE SCALE GENOMIC DNA]</scope>
    <source>
        <strain evidence="9 10">63.6F</strain>
    </source>
</reference>
<protein>
    <submittedName>
        <fullName evidence="9">Iron ABC transporter permease</fullName>
    </submittedName>
</protein>
<feature type="transmembrane region" description="Helical" evidence="8">
    <location>
        <begin position="319"/>
        <end position="338"/>
    </location>
</feature>
<keyword evidence="7 8" id="KW-0472">Membrane</keyword>
<comment type="similarity">
    <text evidence="2">Belongs to the binding-protein-dependent transport system permease family. FecCD subfamily.</text>
</comment>
<dbReference type="InterPro" id="IPR037294">
    <property type="entry name" value="ABC_BtuC-like"/>
</dbReference>
<accession>A0A4Z0R517</accession>
<dbReference type="InterPro" id="IPR000522">
    <property type="entry name" value="ABC_transptr_permease_BtuC"/>
</dbReference>
<evidence type="ECO:0000256" key="4">
    <source>
        <dbReference type="ARBA" id="ARBA00022475"/>
    </source>
</evidence>
<dbReference type="SUPFAM" id="SSF81345">
    <property type="entry name" value="ABC transporter involved in vitamin B12 uptake, BtuC"/>
    <property type="match status" value="1"/>
</dbReference>
<feature type="transmembrane region" description="Helical" evidence="8">
    <location>
        <begin position="289"/>
        <end position="307"/>
    </location>
</feature>
<feature type="transmembrane region" description="Helical" evidence="8">
    <location>
        <begin position="203"/>
        <end position="223"/>
    </location>
</feature>
<feature type="transmembrane region" description="Helical" evidence="8">
    <location>
        <begin position="12"/>
        <end position="39"/>
    </location>
</feature>
<dbReference type="GO" id="GO:0033214">
    <property type="term" value="P:siderophore-iron import into cell"/>
    <property type="evidence" value="ECO:0007669"/>
    <property type="project" value="TreeGrafter"/>
</dbReference>
<feature type="transmembrane region" description="Helical" evidence="8">
    <location>
        <begin position="73"/>
        <end position="90"/>
    </location>
</feature>
<feature type="transmembrane region" description="Helical" evidence="8">
    <location>
        <begin position="162"/>
        <end position="183"/>
    </location>
</feature>
<feature type="transmembrane region" description="Helical" evidence="8">
    <location>
        <begin position="127"/>
        <end position="150"/>
    </location>
</feature>
<dbReference type="Proteomes" id="UP000298460">
    <property type="component" value="Unassembled WGS sequence"/>
</dbReference>
<feature type="transmembrane region" description="Helical" evidence="8">
    <location>
        <begin position="102"/>
        <end position="121"/>
    </location>
</feature>
<evidence type="ECO:0000256" key="7">
    <source>
        <dbReference type="ARBA" id="ARBA00023136"/>
    </source>
</evidence>
<dbReference type="PANTHER" id="PTHR30472:SF25">
    <property type="entry name" value="ABC TRANSPORTER PERMEASE PROTEIN MJ0876-RELATED"/>
    <property type="match status" value="1"/>
</dbReference>
<dbReference type="PANTHER" id="PTHR30472">
    <property type="entry name" value="FERRIC ENTEROBACTIN TRANSPORT SYSTEM PERMEASE PROTEIN"/>
    <property type="match status" value="1"/>
</dbReference>
<dbReference type="AlphaFoldDB" id="A0A4Z0R517"/>
<organism evidence="9 10">
    <name type="scientific">Desulfosporosinus fructosivorans</name>
    <dbReference type="NCBI Taxonomy" id="2018669"/>
    <lineage>
        <taxon>Bacteria</taxon>
        <taxon>Bacillati</taxon>
        <taxon>Bacillota</taxon>
        <taxon>Clostridia</taxon>
        <taxon>Eubacteriales</taxon>
        <taxon>Desulfitobacteriaceae</taxon>
        <taxon>Desulfosporosinus</taxon>
    </lineage>
</organism>
<sequence length="347" mass="37557">MEQKLKTKRIFWLTGFVALLLVSLVLGVMIGSVNLPFALTLKILLSHLPLVNLAPTWSLAQDAIVWDLRLPRVFLAIVIGAMLSSTGVAFQGMLRNPLADPYILGVSVGAAFGAASSMLFFRDLALLGYFTTPIFAFIGALLSLWFVLSLASHHGQRDRESLILAGVVVQSLIGAAISFLIAISGQQMQQIVFWMMGSLANRTWLDVAMLTPYMLVGFVYLSLQQRDLNLISLGESAATHLGMDVEKKKIKILIAGSLLTAAAVSVVGIIGFVGLIVPHLMRLIVGPDHRILLPLSTLAGAIFLLWADTVARSIIPSREIPIGVITAFIGAPFFAYLLKKGLRRGQV</sequence>
<dbReference type="EMBL" id="SPQQ01000003">
    <property type="protein sequence ID" value="TGE38142.1"/>
    <property type="molecule type" value="Genomic_DNA"/>
</dbReference>
<dbReference type="OrthoDB" id="9792889at2"/>
<keyword evidence="10" id="KW-1185">Reference proteome</keyword>
<keyword evidence="6 8" id="KW-1133">Transmembrane helix</keyword>
<keyword evidence="5 8" id="KW-0812">Transmembrane</keyword>
<evidence type="ECO:0000256" key="1">
    <source>
        <dbReference type="ARBA" id="ARBA00004651"/>
    </source>
</evidence>
<gene>
    <name evidence="9" type="ORF">E4K67_09185</name>
</gene>
<comment type="subcellular location">
    <subcellularLocation>
        <location evidence="1">Cell membrane</location>
        <topology evidence="1">Multi-pass membrane protein</topology>
    </subcellularLocation>
</comment>
<evidence type="ECO:0000313" key="10">
    <source>
        <dbReference type="Proteomes" id="UP000298460"/>
    </source>
</evidence>
<dbReference type="FunFam" id="1.10.3470.10:FF:000001">
    <property type="entry name" value="Vitamin B12 ABC transporter permease BtuC"/>
    <property type="match status" value="1"/>
</dbReference>
<dbReference type="GO" id="GO:0022857">
    <property type="term" value="F:transmembrane transporter activity"/>
    <property type="evidence" value="ECO:0007669"/>
    <property type="project" value="InterPro"/>
</dbReference>
<comment type="caution">
    <text evidence="9">The sequence shown here is derived from an EMBL/GenBank/DDBJ whole genome shotgun (WGS) entry which is preliminary data.</text>
</comment>
<evidence type="ECO:0000256" key="5">
    <source>
        <dbReference type="ARBA" id="ARBA00022692"/>
    </source>
</evidence>
<keyword evidence="4" id="KW-1003">Cell membrane</keyword>
<evidence type="ECO:0000313" key="9">
    <source>
        <dbReference type="EMBL" id="TGE38142.1"/>
    </source>
</evidence>